<evidence type="ECO:0000256" key="4">
    <source>
        <dbReference type="ARBA" id="ARBA00022989"/>
    </source>
</evidence>
<keyword evidence="2 7" id="KW-0812">Transmembrane</keyword>
<dbReference type="RefSeq" id="WP_091213544.1">
    <property type="nucleotide sequence ID" value="NZ_FNHE01000001.1"/>
</dbReference>
<comment type="subcellular location">
    <subcellularLocation>
        <location evidence="1">Membrane</location>
        <topology evidence="1">Multi-pass membrane protein</topology>
    </subcellularLocation>
</comment>
<evidence type="ECO:0000256" key="1">
    <source>
        <dbReference type="ARBA" id="ARBA00004141"/>
    </source>
</evidence>
<keyword evidence="4 7" id="KW-1133">Transmembrane helix</keyword>
<dbReference type="AlphaFoldDB" id="A0A1G9LXR5"/>
<dbReference type="PANTHER" id="PTHR31566:SF0">
    <property type="entry name" value="CYTOCHROME C BIOGENESIS PROTEIN CCS1, CHLOROPLASTIC"/>
    <property type="match status" value="1"/>
</dbReference>
<proteinExistence type="predicted"/>
<evidence type="ECO:0000256" key="5">
    <source>
        <dbReference type="ARBA" id="ARBA00023136"/>
    </source>
</evidence>
<protein>
    <submittedName>
        <fullName evidence="9">Cytochrome c biogenesis protein</fullName>
    </submittedName>
</protein>
<dbReference type="EMBL" id="FNHE01000001">
    <property type="protein sequence ID" value="SDL66832.1"/>
    <property type="molecule type" value="Genomic_DNA"/>
</dbReference>
<keyword evidence="3" id="KW-0201">Cytochrome c-type biogenesis</keyword>
<keyword evidence="10" id="KW-1185">Reference proteome</keyword>
<reference evidence="10" key="1">
    <citation type="submission" date="2016-10" db="EMBL/GenBank/DDBJ databases">
        <authorList>
            <person name="Varghese N."/>
            <person name="Submissions S."/>
        </authorList>
    </citation>
    <scope>NUCLEOTIDE SEQUENCE [LARGE SCALE GENOMIC DNA]</scope>
    <source>
        <strain evidence="10">DSM 45419</strain>
    </source>
</reference>
<evidence type="ECO:0000256" key="2">
    <source>
        <dbReference type="ARBA" id="ARBA00022692"/>
    </source>
</evidence>
<feature type="transmembrane region" description="Helical" evidence="7">
    <location>
        <begin position="200"/>
        <end position="221"/>
    </location>
</feature>
<dbReference type="STRING" id="1137991.SAMN05660642_00637"/>
<dbReference type="GO" id="GO:0016020">
    <property type="term" value="C:membrane"/>
    <property type="evidence" value="ECO:0007669"/>
    <property type="project" value="UniProtKB-SubCell"/>
</dbReference>
<dbReference type="Pfam" id="PF05140">
    <property type="entry name" value="ResB"/>
    <property type="match status" value="1"/>
</dbReference>
<accession>A0A1G9LXR5</accession>
<dbReference type="OrthoDB" id="3949537at2"/>
<gene>
    <name evidence="9" type="ORF">SAMN05660642_00637</name>
</gene>
<dbReference type="InterPro" id="IPR007816">
    <property type="entry name" value="ResB-like_domain"/>
</dbReference>
<evidence type="ECO:0000256" key="7">
    <source>
        <dbReference type="SAM" id="Phobius"/>
    </source>
</evidence>
<evidence type="ECO:0000313" key="9">
    <source>
        <dbReference type="EMBL" id="SDL66832.1"/>
    </source>
</evidence>
<organism evidence="9 10">
    <name type="scientific">Geodermatophilus siccatus</name>
    <dbReference type="NCBI Taxonomy" id="1137991"/>
    <lineage>
        <taxon>Bacteria</taxon>
        <taxon>Bacillati</taxon>
        <taxon>Actinomycetota</taxon>
        <taxon>Actinomycetes</taxon>
        <taxon>Geodermatophilales</taxon>
        <taxon>Geodermatophilaceae</taxon>
        <taxon>Geodermatophilus</taxon>
    </lineage>
</organism>
<feature type="region of interest" description="Disordered" evidence="6">
    <location>
        <begin position="528"/>
        <end position="558"/>
    </location>
</feature>
<dbReference type="GO" id="GO:0017004">
    <property type="term" value="P:cytochrome complex assembly"/>
    <property type="evidence" value="ECO:0007669"/>
    <property type="project" value="UniProtKB-KW"/>
</dbReference>
<name>A0A1G9LXR5_9ACTN</name>
<evidence type="ECO:0000259" key="8">
    <source>
        <dbReference type="Pfam" id="PF05140"/>
    </source>
</evidence>
<feature type="transmembrane region" description="Helical" evidence="7">
    <location>
        <begin position="466"/>
        <end position="485"/>
    </location>
</feature>
<evidence type="ECO:0000313" key="10">
    <source>
        <dbReference type="Proteomes" id="UP000198680"/>
    </source>
</evidence>
<dbReference type="PANTHER" id="PTHR31566">
    <property type="entry name" value="CYTOCHROME C BIOGENESIS PROTEIN CCS1, CHLOROPLASTIC"/>
    <property type="match status" value="1"/>
</dbReference>
<evidence type="ECO:0000256" key="6">
    <source>
        <dbReference type="SAM" id="MobiDB-lite"/>
    </source>
</evidence>
<sequence length="558" mass="59355">MTTTAPPRPAAAPQPPARPSLGARAWGLWLRWWRRLTAMRTAIILLFLLALAAIPGSLLPQRSLNQNAVRQYFADHPTLAPVLDRLYAFDVFSSPWFAAVYLLLFVSLIGCVVPRLGEHVRALRAAPPPAPRRLQRLPDSAELATPLPGPAALDVVEEELRVRRFRVVRRSGAEPTPPGPAASGDELSAEKGFWKETGNLLFHLSLVALLLGLAGGKLWGYEGSILVTEGQGFCNSFQQYDTHSSGALVDGSDLTPLCIDLEDFRAEYEEDLTAASYTADIRYGGPGEEGEATTIGVNDPLRVDGDRVYVTGHGYAPRFTVTLPDGTAFTDVSAPFLPSDQTTMSSEGALKLPDLGAGVEDQLALEGFFAPTGLMQGGVLTSIDPRPLNPEVAILAYQGYLGLDSGLPQSVYSLDRSQIERGRLSEVGRANLAVGETLTLPDGTAVTFTGVDQFAALQFSHDPGQVWVLGAAIALLVGLLALLLLRRERFFARVGPAPDGGGTVLSVGSLTRGGGESATSFAELTGRLQAALDERAPTPSAPPSGGAAPEPEVPPRDR</sequence>
<keyword evidence="5 7" id="KW-0472">Membrane</keyword>
<dbReference type="Proteomes" id="UP000198680">
    <property type="component" value="Unassembled WGS sequence"/>
</dbReference>
<feature type="transmembrane region" description="Helical" evidence="7">
    <location>
        <begin position="96"/>
        <end position="116"/>
    </location>
</feature>
<feature type="transmembrane region" description="Helical" evidence="7">
    <location>
        <begin position="41"/>
        <end position="59"/>
    </location>
</feature>
<dbReference type="InterPro" id="IPR023494">
    <property type="entry name" value="Cyt_c_bgen_Ccs1/CcsB/ResB"/>
</dbReference>
<feature type="domain" description="ResB-like" evidence="8">
    <location>
        <begin position="39"/>
        <end position="513"/>
    </location>
</feature>
<evidence type="ECO:0000256" key="3">
    <source>
        <dbReference type="ARBA" id="ARBA00022748"/>
    </source>
</evidence>